<dbReference type="OMA" id="PWHEHES"/>
<evidence type="ECO:0000256" key="6">
    <source>
        <dbReference type="ARBA" id="ARBA00022490"/>
    </source>
</evidence>
<dbReference type="GO" id="GO:0005819">
    <property type="term" value="C:spindle"/>
    <property type="evidence" value="ECO:0007669"/>
    <property type="project" value="UniProtKB-SubCell"/>
</dbReference>
<dbReference type="Ensembl" id="ENSSMRT00000019012.1">
    <property type="protein sequence ID" value="ENSSMRP00000016279.1"/>
    <property type="gene ID" value="ENSSMRG00000012664.1"/>
</dbReference>
<evidence type="ECO:0000256" key="15">
    <source>
        <dbReference type="ARBA" id="ARBA00023242"/>
    </source>
</evidence>
<keyword evidence="14" id="KW-0206">Cytoskeleton</keyword>
<keyword evidence="19" id="KW-1185">Reference proteome</keyword>
<comment type="subcellular location">
    <subcellularLocation>
        <location evidence="3">Chromosome</location>
        <location evidence="3">Centromere</location>
    </subcellularLocation>
    <subcellularLocation>
        <location evidence="2">Cytoplasm</location>
        <location evidence="2">Cytoskeleton</location>
        <location evidence="2">Spindle</location>
    </subcellularLocation>
    <subcellularLocation>
        <location evidence="1">Nucleus</location>
    </subcellularLocation>
</comment>
<keyword evidence="12" id="KW-0862">Zinc</keyword>
<evidence type="ECO:0000256" key="11">
    <source>
        <dbReference type="ARBA" id="ARBA00022829"/>
    </source>
</evidence>
<dbReference type="PANTHER" id="PTHR46771">
    <property type="entry name" value="DETERIN"/>
    <property type="match status" value="1"/>
</dbReference>
<dbReference type="Proteomes" id="UP000694421">
    <property type="component" value="Unplaced"/>
</dbReference>
<evidence type="ECO:0000256" key="17">
    <source>
        <dbReference type="ARBA" id="ARBA00023328"/>
    </source>
</evidence>
<reference evidence="18" key="1">
    <citation type="submission" date="2025-08" db="UniProtKB">
        <authorList>
            <consortium name="Ensembl"/>
        </authorList>
    </citation>
    <scope>IDENTIFICATION</scope>
</reference>
<dbReference type="PROSITE" id="PS50143">
    <property type="entry name" value="BIR_REPEAT_2"/>
    <property type="match status" value="1"/>
</dbReference>
<keyword evidence="16" id="KW-0131">Cell cycle</keyword>
<dbReference type="SUPFAM" id="SSF57924">
    <property type="entry name" value="Inhibitor of apoptosis (IAP) repeat"/>
    <property type="match status" value="1"/>
</dbReference>
<evidence type="ECO:0000256" key="7">
    <source>
        <dbReference type="ARBA" id="ARBA00022553"/>
    </source>
</evidence>
<dbReference type="GeneTree" id="ENSGT00510000047537"/>
<dbReference type="GO" id="GO:0007059">
    <property type="term" value="P:chromosome segregation"/>
    <property type="evidence" value="ECO:0007669"/>
    <property type="project" value="UniProtKB-KW"/>
</dbReference>
<dbReference type="GO" id="GO:0051301">
    <property type="term" value="P:cell division"/>
    <property type="evidence" value="ECO:0007669"/>
    <property type="project" value="UniProtKB-KW"/>
</dbReference>
<organism evidence="18 19">
    <name type="scientific">Salvator merianae</name>
    <name type="common">Argentine black and white tegu</name>
    <name type="synonym">Tupinambis merianae</name>
    <dbReference type="NCBI Taxonomy" id="96440"/>
    <lineage>
        <taxon>Eukaryota</taxon>
        <taxon>Metazoa</taxon>
        <taxon>Chordata</taxon>
        <taxon>Craniata</taxon>
        <taxon>Vertebrata</taxon>
        <taxon>Euteleostomi</taxon>
        <taxon>Lepidosauria</taxon>
        <taxon>Squamata</taxon>
        <taxon>Bifurcata</taxon>
        <taxon>Unidentata</taxon>
        <taxon>Episquamata</taxon>
        <taxon>Laterata</taxon>
        <taxon>Teiioidea</taxon>
        <taxon>Teiidae</taxon>
        <taxon>Salvator</taxon>
    </lineage>
</organism>
<evidence type="ECO:0000256" key="9">
    <source>
        <dbReference type="ARBA" id="ARBA00022723"/>
    </source>
</evidence>
<evidence type="ECO:0000256" key="8">
    <source>
        <dbReference type="ARBA" id="ARBA00022618"/>
    </source>
</evidence>
<dbReference type="Pfam" id="PF00653">
    <property type="entry name" value="BIR"/>
    <property type="match status" value="1"/>
</dbReference>
<evidence type="ECO:0000256" key="2">
    <source>
        <dbReference type="ARBA" id="ARBA00004186"/>
    </source>
</evidence>
<evidence type="ECO:0000256" key="12">
    <source>
        <dbReference type="ARBA" id="ARBA00022833"/>
    </source>
</evidence>
<evidence type="ECO:0000256" key="1">
    <source>
        <dbReference type="ARBA" id="ARBA00004123"/>
    </source>
</evidence>
<keyword evidence="11" id="KW-0159">Chromosome partition</keyword>
<proteinExistence type="inferred from homology"/>
<keyword evidence="10" id="KW-0498">Mitosis</keyword>
<evidence type="ECO:0000256" key="3">
    <source>
        <dbReference type="ARBA" id="ARBA00004584"/>
    </source>
</evidence>
<keyword evidence="13" id="KW-0832">Ubl conjugation</keyword>
<comment type="similarity">
    <text evidence="4">Belongs to the IAP family.</text>
</comment>
<dbReference type="GO" id="GO:0046872">
    <property type="term" value="F:metal ion binding"/>
    <property type="evidence" value="ECO:0007669"/>
    <property type="project" value="UniProtKB-KW"/>
</dbReference>
<sequence length="92" mass="10652">MYCGQGVYSLPFLWYFFEEHCLAAFSRWPFDSGCSCILIRMVEAGFIHCPSENASDVVQCIICFKELEAWEPEDDPVEEHQKHPPNCEFLAL</sequence>
<keyword evidence="9" id="KW-0479">Metal-binding</keyword>
<dbReference type="InterPro" id="IPR001370">
    <property type="entry name" value="BIR_rpt"/>
</dbReference>
<evidence type="ECO:0008006" key="20">
    <source>
        <dbReference type="Google" id="ProtNLM"/>
    </source>
</evidence>
<evidence type="ECO:0000313" key="18">
    <source>
        <dbReference type="Ensembl" id="ENSSMRP00000016279.1"/>
    </source>
</evidence>
<dbReference type="InterPro" id="IPR051190">
    <property type="entry name" value="Baculoviral_IAP"/>
</dbReference>
<name>A0A8D0CA38_SALMN</name>
<keyword evidence="8" id="KW-0132">Cell division</keyword>
<dbReference type="SMART" id="SM00238">
    <property type="entry name" value="BIR"/>
    <property type="match status" value="1"/>
</dbReference>
<keyword evidence="7" id="KW-0597">Phosphoprotein</keyword>
<dbReference type="GO" id="GO:0000775">
    <property type="term" value="C:chromosome, centromeric region"/>
    <property type="evidence" value="ECO:0007669"/>
    <property type="project" value="UniProtKB-SubCell"/>
</dbReference>
<evidence type="ECO:0000256" key="16">
    <source>
        <dbReference type="ARBA" id="ARBA00023306"/>
    </source>
</evidence>
<keyword evidence="17" id="KW-0137">Centromere</keyword>
<dbReference type="GO" id="GO:0005634">
    <property type="term" value="C:nucleus"/>
    <property type="evidence" value="ECO:0007669"/>
    <property type="project" value="UniProtKB-SubCell"/>
</dbReference>
<dbReference type="AlphaFoldDB" id="A0A8D0CA38"/>
<evidence type="ECO:0000256" key="14">
    <source>
        <dbReference type="ARBA" id="ARBA00023212"/>
    </source>
</evidence>
<keyword evidence="5" id="KW-0158">Chromosome</keyword>
<evidence type="ECO:0000313" key="19">
    <source>
        <dbReference type="Proteomes" id="UP000694421"/>
    </source>
</evidence>
<evidence type="ECO:0000256" key="13">
    <source>
        <dbReference type="ARBA" id="ARBA00022843"/>
    </source>
</evidence>
<keyword evidence="15" id="KW-0539">Nucleus</keyword>
<evidence type="ECO:0000256" key="4">
    <source>
        <dbReference type="ARBA" id="ARBA00006672"/>
    </source>
</evidence>
<evidence type="ECO:0000256" key="10">
    <source>
        <dbReference type="ARBA" id="ARBA00022776"/>
    </source>
</evidence>
<reference evidence="18" key="2">
    <citation type="submission" date="2025-09" db="UniProtKB">
        <authorList>
            <consortium name="Ensembl"/>
        </authorList>
    </citation>
    <scope>IDENTIFICATION</scope>
</reference>
<keyword evidence="6" id="KW-0963">Cytoplasm</keyword>
<protein>
    <recommendedName>
        <fullName evidence="20">Baculoviral IAP repeat-containing protein 5</fullName>
    </recommendedName>
</protein>
<evidence type="ECO:0000256" key="5">
    <source>
        <dbReference type="ARBA" id="ARBA00022454"/>
    </source>
</evidence>
<accession>A0A8D0CA38</accession>
<dbReference type="Gene3D" id="1.10.1170.10">
    <property type="entry name" value="Inhibitor Of Apoptosis Protein (2mihbC-IAP-1), Chain A"/>
    <property type="match status" value="1"/>
</dbReference>
<dbReference type="PANTHER" id="PTHR46771:SF3">
    <property type="entry name" value="BACULOVIRAL IAP REPEAT-CONTAINING PROTEIN 5"/>
    <property type="match status" value="1"/>
</dbReference>